<dbReference type="CDD" id="cd01650">
    <property type="entry name" value="RT_nLTR_like"/>
    <property type="match status" value="1"/>
</dbReference>
<gene>
    <name evidence="2" type="ORF">TKK_014454</name>
</gene>
<dbReference type="SUPFAM" id="SSF56672">
    <property type="entry name" value="DNA/RNA polymerases"/>
    <property type="match status" value="1"/>
</dbReference>
<evidence type="ECO:0000259" key="1">
    <source>
        <dbReference type="PROSITE" id="PS50878"/>
    </source>
</evidence>
<protein>
    <recommendedName>
        <fullName evidence="1">Reverse transcriptase domain-containing protein</fullName>
    </recommendedName>
</protein>
<dbReference type="PANTHER" id="PTHR33332">
    <property type="entry name" value="REVERSE TRANSCRIPTASE DOMAIN-CONTAINING PROTEIN"/>
    <property type="match status" value="1"/>
</dbReference>
<proteinExistence type="predicted"/>
<dbReference type="AlphaFoldDB" id="A0ABD2WDF7"/>
<dbReference type="Pfam" id="PF00078">
    <property type="entry name" value="RVT_1"/>
    <property type="match status" value="1"/>
</dbReference>
<dbReference type="GO" id="GO:0071897">
    <property type="term" value="P:DNA biosynthetic process"/>
    <property type="evidence" value="ECO:0007669"/>
    <property type="project" value="UniProtKB-ARBA"/>
</dbReference>
<dbReference type="Proteomes" id="UP001627154">
    <property type="component" value="Unassembled WGS sequence"/>
</dbReference>
<dbReference type="InterPro" id="IPR043502">
    <property type="entry name" value="DNA/RNA_pol_sf"/>
</dbReference>
<name>A0ABD2WDF7_9HYME</name>
<organism evidence="2 3">
    <name type="scientific">Trichogramma kaykai</name>
    <dbReference type="NCBI Taxonomy" id="54128"/>
    <lineage>
        <taxon>Eukaryota</taxon>
        <taxon>Metazoa</taxon>
        <taxon>Ecdysozoa</taxon>
        <taxon>Arthropoda</taxon>
        <taxon>Hexapoda</taxon>
        <taxon>Insecta</taxon>
        <taxon>Pterygota</taxon>
        <taxon>Neoptera</taxon>
        <taxon>Endopterygota</taxon>
        <taxon>Hymenoptera</taxon>
        <taxon>Apocrita</taxon>
        <taxon>Proctotrupomorpha</taxon>
        <taxon>Chalcidoidea</taxon>
        <taxon>Trichogrammatidae</taxon>
        <taxon>Trichogramma</taxon>
    </lineage>
</organism>
<reference evidence="2 3" key="1">
    <citation type="journal article" date="2024" name="bioRxiv">
        <title>A reference genome for Trichogramma kaykai: A tiny desert-dwelling parasitoid wasp with competing sex-ratio distorters.</title>
        <authorList>
            <person name="Culotta J."/>
            <person name="Lindsey A.R."/>
        </authorList>
    </citation>
    <scope>NUCLEOTIDE SEQUENCE [LARGE SCALE GENOMIC DNA]</scope>
    <source>
        <strain evidence="2 3">KSX58</strain>
    </source>
</reference>
<dbReference type="PROSITE" id="PS50878">
    <property type="entry name" value="RT_POL"/>
    <property type="match status" value="1"/>
</dbReference>
<sequence>MSKILERVIHTQLITYLIDHDLLSPHQHGFRPSHSTQTAILNITERVRSAIDERMVSVLVSFDFSKAFDPIPHRRLLVQLSEIGCDDLSIRWFVDYLSLRSLAVRNADGSHFHLYRTTSGVPQGSVLGPLLFLIYINSLLSILSHSHAIIFADDTQIISHAPPSQFRDLVSRMSADANAVHQWALDNGLSLKAQKTRVLLLGSRVFINALSRANPPIIVLAGTILEYSPSVKIFGLVLDSKLNWDAQISSVSSKIHYALYSLRHHRNSLSRYLRLRLVQVLIVPHLDYAAAALTSLTAEQKLRLQCLQNACIRFIYGNIPRMAHVTPYRLALEQSINTKFTLHDCSPWAIVRGPGAFAPSALAWRWSWRAAPAFWLVPLRVGAHWVSLCFCKYINM</sequence>
<evidence type="ECO:0000313" key="2">
    <source>
        <dbReference type="EMBL" id="KAL3390735.1"/>
    </source>
</evidence>
<keyword evidence="3" id="KW-1185">Reference proteome</keyword>
<dbReference type="EMBL" id="JBJJXI010000116">
    <property type="protein sequence ID" value="KAL3390735.1"/>
    <property type="molecule type" value="Genomic_DNA"/>
</dbReference>
<dbReference type="InterPro" id="IPR000477">
    <property type="entry name" value="RT_dom"/>
</dbReference>
<evidence type="ECO:0000313" key="3">
    <source>
        <dbReference type="Proteomes" id="UP001627154"/>
    </source>
</evidence>
<comment type="caution">
    <text evidence="2">The sequence shown here is derived from an EMBL/GenBank/DDBJ whole genome shotgun (WGS) entry which is preliminary data.</text>
</comment>
<accession>A0ABD2WDF7</accession>
<feature type="domain" description="Reverse transcriptase" evidence="1">
    <location>
        <begin position="1"/>
        <end position="238"/>
    </location>
</feature>